<dbReference type="Pfam" id="PF00480">
    <property type="entry name" value="ROK"/>
    <property type="match status" value="1"/>
</dbReference>
<comment type="caution">
    <text evidence="1">The sequence shown here is derived from an EMBL/GenBank/DDBJ whole genome shotgun (WGS) entry which is preliminary data.</text>
</comment>
<protein>
    <submittedName>
        <fullName evidence="1">N-acetylmannosamine kinase</fullName>
        <ecNumber evidence="1">2.7.1.60</ecNumber>
    </submittedName>
</protein>
<dbReference type="EMBL" id="VSSQ01079819">
    <property type="protein sequence ID" value="MPN29234.1"/>
    <property type="molecule type" value="Genomic_DNA"/>
</dbReference>
<dbReference type="SUPFAM" id="SSF53067">
    <property type="entry name" value="Actin-like ATPase domain"/>
    <property type="match status" value="1"/>
</dbReference>
<dbReference type="AlphaFoldDB" id="A0A645GYW0"/>
<accession>A0A645GYW0</accession>
<dbReference type="Gene3D" id="3.30.420.40">
    <property type="match status" value="1"/>
</dbReference>
<evidence type="ECO:0000313" key="1">
    <source>
        <dbReference type="EMBL" id="MPN29234.1"/>
    </source>
</evidence>
<reference evidence="1" key="1">
    <citation type="submission" date="2019-08" db="EMBL/GenBank/DDBJ databases">
        <authorList>
            <person name="Kucharzyk K."/>
            <person name="Murdoch R.W."/>
            <person name="Higgins S."/>
            <person name="Loffler F."/>
        </authorList>
    </citation>
    <scope>NUCLEOTIDE SEQUENCE</scope>
</reference>
<gene>
    <name evidence="1" type="primary">nanK_11</name>
    <name evidence="1" type="ORF">SDC9_176685</name>
</gene>
<dbReference type="EC" id="2.7.1.60" evidence="1"/>
<dbReference type="InterPro" id="IPR000600">
    <property type="entry name" value="ROK"/>
</dbReference>
<dbReference type="PANTHER" id="PTHR18964">
    <property type="entry name" value="ROK (REPRESSOR, ORF, KINASE) FAMILY"/>
    <property type="match status" value="1"/>
</dbReference>
<keyword evidence="1" id="KW-0808">Transferase</keyword>
<dbReference type="InterPro" id="IPR043129">
    <property type="entry name" value="ATPase_NBD"/>
</dbReference>
<sequence length="191" mass="20282">MAVGTGIGVGILIDGRVLHGADDIVGAAGWMALSHPFDQSYIATGCFESQASGEGLALQAKRELSFNNSYDGILSKIALEEICSRTIFSGYETGDPICTKVIDKAIELWGMAAANLVSLLNPEMVIFGGGVFGPASKFVERIYSEALKWAQPISIKKTIFRATELPDDAGLYGAGAVAVRNSYNKSKLKLS</sequence>
<organism evidence="1">
    <name type="scientific">bioreactor metagenome</name>
    <dbReference type="NCBI Taxonomy" id="1076179"/>
    <lineage>
        <taxon>unclassified sequences</taxon>
        <taxon>metagenomes</taxon>
        <taxon>ecological metagenomes</taxon>
    </lineage>
</organism>
<proteinExistence type="predicted"/>
<keyword evidence="1" id="KW-0418">Kinase</keyword>
<dbReference type="GO" id="GO:0009384">
    <property type="term" value="F:N-acylmannosamine kinase activity"/>
    <property type="evidence" value="ECO:0007669"/>
    <property type="project" value="UniProtKB-EC"/>
</dbReference>
<name>A0A645GYW0_9ZZZZ</name>
<dbReference type="PANTHER" id="PTHR18964:SF149">
    <property type="entry name" value="BIFUNCTIONAL UDP-N-ACETYLGLUCOSAMINE 2-EPIMERASE_N-ACETYLMANNOSAMINE KINASE"/>
    <property type="match status" value="1"/>
</dbReference>